<evidence type="ECO:0000313" key="6">
    <source>
        <dbReference type="Ensembl" id="ENSSTUP00000086750.1"/>
    </source>
</evidence>
<dbReference type="InterPro" id="IPR001753">
    <property type="entry name" value="Enoyl-CoA_hydra/iso"/>
</dbReference>
<dbReference type="FunFam" id="1.10.12.10:FF:000004">
    <property type="entry name" value="Delta3,5-delta2,4-dienoyl-CoA isomerase"/>
    <property type="match status" value="1"/>
</dbReference>
<dbReference type="PANTHER" id="PTHR43149:SF1">
    <property type="entry name" value="DELTA(3,5)-DELTA(2,4)-DIENOYL-COA ISOMERASE, MITOCHONDRIAL"/>
    <property type="match status" value="1"/>
</dbReference>
<dbReference type="UniPathway" id="UPA00659"/>
<dbReference type="PANTHER" id="PTHR43149">
    <property type="entry name" value="ENOYL-COA HYDRATASE"/>
    <property type="match status" value="1"/>
</dbReference>
<reference evidence="6" key="1">
    <citation type="submission" date="2025-08" db="UniProtKB">
        <authorList>
            <consortium name="Ensembl"/>
        </authorList>
    </citation>
    <scope>IDENTIFICATION</scope>
</reference>
<evidence type="ECO:0000256" key="4">
    <source>
        <dbReference type="ARBA" id="ARBA00023098"/>
    </source>
</evidence>
<evidence type="ECO:0000313" key="7">
    <source>
        <dbReference type="Proteomes" id="UP000472277"/>
    </source>
</evidence>
<proteinExistence type="inferred from homology"/>
<gene>
    <name evidence="6" type="primary">ECH1</name>
</gene>
<dbReference type="GeneTree" id="ENSGT00940000159610"/>
<keyword evidence="5" id="KW-0413">Isomerase</keyword>
<dbReference type="GO" id="GO:0006635">
    <property type="term" value="P:fatty acid beta-oxidation"/>
    <property type="evidence" value="ECO:0007669"/>
    <property type="project" value="UniProtKB-UniPathway"/>
</dbReference>
<accession>A0A674CSP5</accession>
<sequence>MAIPLIIRSAFMKNTSLGLPGLSAVRAFSSPGGPTPFTTLSVSQPATAVTHVELHRPEKRNAMNKAFCREMVECFTQIAGDPDCRVVVSGAGKVFTAGVDFIDMASEVLQAEEDDMARISWNMRRIIAKYQETFTVFCNKTVKACHVITCVLLGVDLITACDICLCTQDAWFQVKEVDIGLAADVGTLQRQPKVIGSRSWLGQRRKMYTDEAKETVYFPDKEALMAGALEMAGEIAGHSPVAVQGTKVNLIYSRHHSGAEGLNYMGTWNMSMLQKDDVMKSAVASMEKKSPKTITFSKL</sequence>
<dbReference type="InterPro" id="IPR045002">
    <property type="entry name" value="Ech1-like"/>
</dbReference>
<dbReference type="InterPro" id="IPR014748">
    <property type="entry name" value="Enoyl-CoA_hydra_C"/>
</dbReference>
<name>A0A674CSP5_SALTR</name>
<comment type="similarity">
    <text evidence="2">Belongs to the enoyl-CoA hydratase/isomerase family.</text>
</comment>
<dbReference type="CDD" id="cd06558">
    <property type="entry name" value="crotonase-like"/>
    <property type="match status" value="1"/>
</dbReference>
<evidence type="ECO:0000256" key="5">
    <source>
        <dbReference type="ARBA" id="ARBA00023235"/>
    </source>
</evidence>
<evidence type="ECO:0000256" key="1">
    <source>
        <dbReference type="ARBA" id="ARBA00005005"/>
    </source>
</evidence>
<evidence type="ECO:0000256" key="2">
    <source>
        <dbReference type="ARBA" id="ARBA00005254"/>
    </source>
</evidence>
<dbReference type="SUPFAM" id="SSF52096">
    <property type="entry name" value="ClpP/crotonase"/>
    <property type="match status" value="1"/>
</dbReference>
<dbReference type="GO" id="GO:0051750">
    <property type="term" value="F:delta(3,5)-delta(2,4)-dienoyl-CoA isomerase activity"/>
    <property type="evidence" value="ECO:0007669"/>
    <property type="project" value="TreeGrafter"/>
</dbReference>
<dbReference type="Ensembl" id="ENSSTUT00000092342.1">
    <property type="protein sequence ID" value="ENSSTUP00000086750.1"/>
    <property type="gene ID" value="ENSSTUG00000038126.1"/>
</dbReference>
<comment type="pathway">
    <text evidence="1">Lipid metabolism; fatty acid beta-oxidation.</text>
</comment>
<protein>
    <submittedName>
        <fullName evidence="6">Enoyl CoA hydratase 1, peroxisomal</fullName>
    </submittedName>
</protein>
<dbReference type="Gene3D" id="3.90.226.10">
    <property type="entry name" value="2-enoyl-CoA Hydratase, Chain A, domain 1"/>
    <property type="match status" value="1"/>
</dbReference>
<keyword evidence="7" id="KW-1185">Reference proteome</keyword>
<evidence type="ECO:0000256" key="3">
    <source>
        <dbReference type="ARBA" id="ARBA00022832"/>
    </source>
</evidence>
<dbReference type="AlphaFoldDB" id="A0A674CSP5"/>
<reference evidence="6" key="2">
    <citation type="submission" date="2025-09" db="UniProtKB">
        <authorList>
            <consortium name="Ensembl"/>
        </authorList>
    </citation>
    <scope>IDENTIFICATION</scope>
</reference>
<dbReference type="InParanoid" id="A0A674CSP5"/>
<dbReference type="Proteomes" id="UP000472277">
    <property type="component" value="Chromosome 13"/>
</dbReference>
<dbReference type="Pfam" id="PF00378">
    <property type="entry name" value="ECH_1"/>
    <property type="match status" value="1"/>
</dbReference>
<dbReference type="OMA" id="VGGGCQL"/>
<organism evidence="6 7">
    <name type="scientific">Salmo trutta</name>
    <name type="common">Brown trout</name>
    <dbReference type="NCBI Taxonomy" id="8032"/>
    <lineage>
        <taxon>Eukaryota</taxon>
        <taxon>Metazoa</taxon>
        <taxon>Chordata</taxon>
        <taxon>Craniata</taxon>
        <taxon>Vertebrata</taxon>
        <taxon>Euteleostomi</taxon>
        <taxon>Actinopterygii</taxon>
        <taxon>Neopterygii</taxon>
        <taxon>Teleostei</taxon>
        <taxon>Protacanthopterygii</taxon>
        <taxon>Salmoniformes</taxon>
        <taxon>Salmonidae</taxon>
        <taxon>Salmoninae</taxon>
        <taxon>Salmo</taxon>
    </lineage>
</organism>
<dbReference type="InterPro" id="IPR029045">
    <property type="entry name" value="ClpP/crotonase-like_dom_sf"/>
</dbReference>
<keyword evidence="3" id="KW-0276">Fatty acid metabolism</keyword>
<dbReference type="GO" id="GO:0005739">
    <property type="term" value="C:mitochondrion"/>
    <property type="evidence" value="ECO:0007669"/>
    <property type="project" value="TreeGrafter"/>
</dbReference>
<keyword evidence="4" id="KW-0443">Lipid metabolism</keyword>
<dbReference type="Gene3D" id="1.10.12.10">
    <property type="entry name" value="Lyase 2-enoyl-coa Hydratase, Chain A, domain 2"/>
    <property type="match status" value="1"/>
</dbReference>